<proteinExistence type="predicted"/>
<protein>
    <submittedName>
        <fullName evidence="1">Uncharacterized protein</fullName>
    </submittedName>
</protein>
<evidence type="ECO:0000313" key="2">
    <source>
        <dbReference type="Proteomes" id="UP000182840"/>
    </source>
</evidence>
<gene>
    <name evidence="1" type="ORF">BSQ44_17020</name>
</gene>
<name>A0A1L3SU23_9HYPH</name>
<dbReference type="AlphaFoldDB" id="A0A1L3SU23"/>
<organism evidence="1 2">
    <name type="scientific">Aquibium oceanicum</name>
    <dbReference type="NCBI Taxonomy" id="1670800"/>
    <lineage>
        <taxon>Bacteria</taxon>
        <taxon>Pseudomonadati</taxon>
        <taxon>Pseudomonadota</taxon>
        <taxon>Alphaproteobacteria</taxon>
        <taxon>Hyphomicrobiales</taxon>
        <taxon>Phyllobacteriaceae</taxon>
        <taxon>Aquibium</taxon>
    </lineage>
</organism>
<dbReference type="Proteomes" id="UP000182840">
    <property type="component" value="Chromosome"/>
</dbReference>
<accession>A0A1L3SU23</accession>
<reference evidence="2" key="1">
    <citation type="submission" date="2016-11" db="EMBL/GenBank/DDBJ databases">
        <title>Mesorhizobium oceanicum sp. nov., isolated from deep seawater in South China Sea.</title>
        <authorList>
            <person name="Fu G.-Y."/>
        </authorList>
    </citation>
    <scope>NUCLEOTIDE SEQUENCE [LARGE SCALE GENOMIC DNA]</scope>
    <source>
        <strain evidence="2">B7</strain>
    </source>
</reference>
<keyword evidence="2" id="KW-1185">Reference proteome</keyword>
<evidence type="ECO:0000313" key="1">
    <source>
        <dbReference type="EMBL" id="APH72880.1"/>
    </source>
</evidence>
<dbReference type="EMBL" id="CP018171">
    <property type="protein sequence ID" value="APH72880.1"/>
    <property type="molecule type" value="Genomic_DNA"/>
</dbReference>
<dbReference type="KEGG" id="meso:BSQ44_17020"/>
<sequence length="105" mass="11741">MFPQEVAGSCRVIKGLHHDRVPISDEITRESAEIRDGPAELWAGGDRHQGQRLADSGRWRLQGRHISRERGALIGRSIDAALGAAGSDRRFRRDFPEQDQVRKSG</sequence>